<keyword evidence="6" id="KW-0456">Lyase</keyword>
<accession>A0A382MI11</accession>
<keyword evidence="5" id="KW-0057">Aromatic amino acid biosynthesis</keyword>
<evidence type="ECO:0000256" key="6">
    <source>
        <dbReference type="ARBA" id="ARBA00023239"/>
    </source>
</evidence>
<dbReference type="GO" id="GO:0004107">
    <property type="term" value="F:chorismate synthase activity"/>
    <property type="evidence" value="ECO:0007669"/>
    <property type="project" value="UniProtKB-EC"/>
</dbReference>
<keyword evidence="4" id="KW-0028">Amino-acid biosynthesis</keyword>
<comment type="similarity">
    <text evidence="2">Belongs to the chorismate synthase family.</text>
</comment>
<dbReference type="Pfam" id="PF01264">
    <property type="entry name" value="Chorismate_synt"/>
    <property type="match status" value="2"/>
</dbReference>
<evidence type="ECO:0000256" key="1">
    <source>
        <dbReference type="ARBA" id="ARBA00005044"/>
    </source>
</evidence>
<comment type="pathway">
    <text evidence="1">Metabolic intermediate biosynthesis; chorismate biosynthesis; chorismate from D-erythrose 4-phosphate and phosphoenolpyruvate: step 7/7.</text>
</comment>
<feature type="non-terminal residue" evidence="7">
    <location>
        <position position="292"/>
    </location>
</feature>
<dbReference type="EMBL" id="UINC01092993">
    <property type="protein sequence ID" value="SVC47052.1"/>
    <property type="molecule type" value="Genomic_DNA"/>
</dbReference>
<dbReference type="GO" id="GO:0009423">
    <property type="term" value="P:chorismate biosynthetic process"/>
    <property type="evidence" value="ECO:0007669"/>
    <property type="project" value="TreeGrafter"/>
</dbReference>
<reference evidence="7" key="1">
    <citation type="submission" date="2018-05" db="EMBL/GenBank/DDBJ databases">
        <authorList>
            <person name="Lanie J.A."/>
            <person name="Ng W.-L."/>
            <person name="Kazmierczak K.M."/>
            <person name="Andrzejewski T.M."/>
            <person name="Davidsen T.M."/>
            <person name="Wayne K.J."/>
            <person name="Tettelin H."/>
            <person name="Glass J.I."/>
            <person name="Rusch D."/>
            <person name="Podicherti R."/>
            <person name="Tsui H.-C.T."/>
            <person name="Winkler M.E."/>
        </authorList>
    </citation>
    <scope>NUCLEOTIDE SEQUENCE</scope>
</reference>
<proteinExistence type="inferred from homology"/>
<evidence type="ECO:0000256" key="3">
    <source>
        <dbReference type="ARBA" id="ARBA00013036"/>
    </source>
</evidence>
<evidence type="ECO:0000313" key="7">
    <source>
        <dbReference type="EMBL" id="SVC47052.1"/>
    </source>
</evidence>
<dbReference type="InterPro" id="IPR035904">
    <property type="entry name" value="Chorismate_synth_AroC_sf"/>
</dbReference>
<evidence type="ECO:0000256" key="5">
    <source>
        <dbReference type="ARBA" id="ARBA00023141"/>
    </source>
</evidence>
<gene>
    <name evidence="7" type="ORF">METZ01_LOCUS299906</name>
</gene>
<dbReference type="PANTHER" id="PTHR21085">
    <property type="entry name" value="CHORISMATE SYNTHASE"/>
    <property type="match status" value="1"/>
</dbReference>
<dbReference type="GO" id="GO:0008652">
    <property type="term" value="P:amino acid biosynthetic process"/>
    <property type="evidence" value="ECO:0007669"/>
    <property type="project" value="UniProtKB-KW"/>
</dbReference>
<name>A0A382MI11_9ZZZZ</name>
<sequence length="292" mass="30677">MRDRILQHDGIVSLSWKAEMSLELLGGPFFSVAGAGESHGPGITSIVFGCPAGLRLTRADLQAQLDRRKPGSNKLGTPRREGDKVVILSGLYDADHDALLGGAGVSTRVGDDECATATYEAGFTTGEPLATLVLSAAKRSADYAQFLGASGDVRPGHADLVKYHKSRGYTDPRGGGRTSYRSTISDVIGGTVARHFLAEHFGTVFVSAICQVGELKASQHLADLVGSGEMEEAALSELQSRLTDADAVPEGEDFLPAVDGDFALEAAQLIKEARKQGDSVGAQVEVVGIRVP</sequence>
<dbReference type="GO" id="GO:0009073">
    <property type="term" value="P:aromatic amino acid family biosynthetic process"/>
    <property type="evidence" value="ECO:0007669"/>
    <property type="project" value="UniProtKB-KW"/>
</dbReference>
<evidence type="ECO:0000256" key="4">
    <source>
        <dbReference type="ARBA" id="ARBA00022605"/>
    </source>
</evidence>
<dbReference type="GO" id="GO:0010181">
    <property type="term" value="F:FMN binding"/>
    <property type="evidence" value="ECO:0007669"/>
    <property type="project" value="TreeGrafter"/>
</dbReference>
<evidence type="ECO:0000256" key="2">
    <source>
        <dbReference type="ARBA" id="ARBA00008014"/>
    </source>
</evidence>
<dbReference type="GO" id="GO:0005829">
    <property type="term" value="C:cytosol"/>
    <property type="evidence" value="ECO:0007669"/>
    <property type="project" value="TreeGrafter"/>
</dbReference>
<dbReference type="InterPro" id="IPR000453">
    <property type="entry name" value="Chorismate_synth"/>
</dbReference>
<dbReference type="SUPFAM" id="SSF103263">
    <property type="entry name" value="Chorismate synthase, AroC"/>
    <property type="match status" value="1"/>
</dbReference>
<dbReference type="PANTHER" id="PTHR21085:SF0">
    <property type="entry name" value="CHORISMATE SYNTHASE"/>
    <property type="match status" value="1"/>
</dbReference>
<dbReference type="EC" id="4.2.3.5" evidence="3"/>
<organism evidence="7">
    <name type="scientific">marine metagenome</name>
    <dbReference type="NCBI Taxonomy" id="408172"/>
    <lineage>
        <taxon>unclassified sequences</taxon>
        <taxon>metagenomes</taxon>
        <taxon>ecological metagenomes</taxon>
    </lineage>
</organism>
<protein>
    <recommendedName>
        <fullName evidence="3">chorismate synthase</fullName>
        <ecNumber evidence="3">4.2.3.5</ecNumber>
    </recommendedName>
</protein>
<dbReference type="AlphaFoldDB" id="A0A382MI11"/>
<dbReference type="Gene3D" id="3.60.150.10">
    <property type="entry name" value="Chorismate synthase AroC"/>
    <property type="match status" value="1"/>
</dbReference>